<sequence>MKLVIQASLFVHLVTCSLANEETPIRFLRRNLQVAAENYGGNHSGNLGLCEGHCDSDADCRENLICLQRDAGDGVPGCSLSEKQRNARTNYCVARLTDDASDLLPSSPSPTMAPSHHSESSDAPSNDGNAEYFGFSRSTFALKLYWEPEYNWQNEPFERKWCMSMTCRRFCRKGSEIAIYDCDDSPTQWEFVSHGPNEVQIKVAQRNLCIQEFLENDLELAQCDGNNPKQRFVAGRGGFDERSFEISPKLRRGWCMTQRHHPKSGEYVNLEPCVTARREGSRTSYWNKY</sequence>
<evidence type="ECO:0000313" key="3">
    <source>
        <dbReference type="EMBL" id="GAX29567.1"/>
    </source>
</evidence>
<dbReference type="SUPFAM" id="SSF50370">
    <property type="entry name" value="Ricin B-like lectins"/>
    <property type="match status" value="1"/>
</dbReference>
<dbReference type="AlphaFoldDB" id="A0A1Z5KTN4"/>
<evidence type="ECO:0000313" key="4">
    <source>
        <dbReference type="Proteomes" id="UP000198406"/>
    </source>
</evidence>
<dbReference type="InterPro" id="IPR035992">
    <property type="entry name" value="Ricin_B-like_lectins"/>
</dbReference>
<comment type="caution">
    <text evidence="3">The sequence shown here is derived from an EMBL/GenBank/DDBJ whole genome shotgun (WGS) entry which is preliminary data.</text>
</comment>
<dbReference type="Gene3D" id="2.80.10.50">
    <property type="match status" value="1"/>
</dbReference>
<dbReference type="Proteomes" id="UP000198406">
    <property type="component" value="Unassembled WGS sequence"/>
</dbReference>
<dbReference type="PROSITE" id="PS50231">
    <property type="entry name" value="RICIN_B_LECTIN"/>
    <property type="match status" value="1"/>
</dbReference>
<feature type="region of interest" description="Disordered" evidence="1">
    <location>
        <begin position="101"/>
        <end position="128"/>
    </location>
</feature>
<feature type="chain" id="PRO_5013210165" evidence="2">
    <location>
        <begin position="20"/>
        <end position="289"/>
    </location>
</feature>
<proteinExistence type="predicted"/>
<keyword evidence="2" id="KW-0732">Signal</keyword>
<dbReference type="InParanoid" id="A0A1Z5KTN4"/>
<dbReference type="OrthoDB" id="46933at2759"/>
<keyword evidence="4" id="KW-1185">Reference proteome</keyword>
<accession>A0A1Z5KTN4</accession>
<reference evidence="3 4" key="1">
    <citation type="journal article" date="2015" name="Plant Cell">
        <title>Oil accumulation by the oleaginous diatom Fistulifera solaris as revealed by the genome and transcriptome.</title>
        <authorList>
            <person name="Tanaka T."/>
            <person name="Maeda Y."/>
            <person name="Veluchamy A."/>
            <person name="Tanaka M."/>
            <person name="Abida H."/>
            <person name="Marechal E."/>
            <person name="Bowler C."/>
            <person name="Muto M."/>
            <person name="Sunaga Y."/>
            <person name="Tanaka M."/>
            <person name="Yoshino T."/>
            <person name="Taniguchi T."/>
            <person name="Fukuda Y."/>
            <person name="Nemoto M."/>
            <person name="Matsumoto M."/>
            <person name="Wong P.S."/>
            <person name="Aburatani S."/>
            <person name="Fujibuchi W."/>
        </authorList>
    </citation>
    <scope>NUCLEOTIDE SEQUENCE [LARGE SCALE GENOMIC DNA]</scope>
    <source>
        <strain evidence="3 4">JPCC DA0580</strain>
    </source>
</reference>
<evidence type="ECO:0000256" key="1">
    <source>
        <dbReference type="SAM" id="MobiDB-lite"/>
    </source>
</evidence>
<name>A0A1Z5KTN4_FISSO</name>
<organism evidence="3 4">
    <name type="scientific">Fistulifera solaris</name>
    <name type="common">Oleaginous diatom</name>
    <dbReference type="NCBI Taxonomy" id="1519565"/>
    <lineage>
        <taxon>Eukaryota</taxon>
        <taxon>Sar</taxon>
        <taxon>Stramenopiles</taxon>
        <taxon>Ochrophyta</taxon>
        <taxon>Bacillariophyta</taxon>
        <taxon>Bacillariophyceae</taxon>
        <taxon>Bacillariophycidae</taxon>
        <taxon>Naviculales</taxon>
        <taxon>Naviculaceae</taxon>
        <taxon>Fistulifera</taxon>
    </lineage>
</organism>
<evidence type="ECO:0000256" key="2">
    <source>
        <dbReference type="SAM" id="SignalP"/>
    </source>
</evidence>
<feature type="signal peptide" evidence="2">
    <location>
        <begin position="1"/>
        <end position="19"/>
    </location>
</feature>
<protein>
    <submittedName>
        <fullName evidence="3">Uncharacterized protein</fullName>
    </submittedName>
</protein>
<dbReference type="EMBL" id="BDSP01000292">
    <property type="protein sequence ID" value="GAX29567.1"/>
    <property type="molecule type" value="Genomic_DNA"/>
</dbReference>
<gene>
    <name evidence="3" type="ORF">FisN_24Lh019</name>
</gene>